<dbReference type="Gene3D" id="3.30.200.20">
    <property type="entry name" value="Phosphorylase Kinase, domain 1"/>
    <property type="match status" value="1"/>
</dbReference>
<evidence type="ECO:0000256" key="2">
    <source>
        <dbReference type="ARBA" id="ARBA00023157"/>
    </source>
</evidence>
<keyword evidence="2" id="KW-1015">Disulfide bond</keyword>
<sequence>MLWRAIINTSANDSFNASETTSKLCSAASRYCLYFKAIGDDGNTFYLVTDDIRADSVVWIANRDEPIYDAAAALFLSDHGVLDIIHPDGKLIKRLYSLGTEDDASNTVASLLDTGNFVIEQVNKDGSKTLLWQSFDTPTDTMLPGMTLGVHNKTGQKLSIVSYFLDKAPAPGAFALEWDPNGEQLIIRRKDKVYWASGVLRGNKFDNIPEEVQDMFDYEINDGSISFIARNEHYYYAPWKLSSEGVLFDSLGNVIARADKCYGNNYDGGCQAWETPVCRHVDEKFDEISAAVEHADYINGSADQAASSTTSDCKAACWNNCDCVGFTNLYDNGTGCYFVYGTLQNIGNGSDIFHKLVRTATFPPSLYPPNKKDRKGTWKKHTILHMENFSGHENSIENQETRLNGHDFRQFSFASIMEATNSFSSTNKLGEGGFGPVYKAWELWKEGQALELIDPAIHDSVVQHQVLRSIHIGLLCAEECAVDRPTILEILSMLTNSHEILLLPKKPAFYCGERVNAIDRSPKHIKTDSISLMSITDFSAR</sequence>
<keyword evidence="3" id="KW-0325">Glycoprotein</keyword>
<proteinExistence type="predicted"/>
<dbReference type="PANTHER" id="PTHR32444">
    <property type="entry name" value="BULB-TYPE LECTIN DOMAIN-CONTAINING PROTEIN"/>
    <property type="match status" value="1"/>
</dbReference>
<evidence type="ECO:0000259" key="5">
    <source>
        <dbReference type="PROSITE" id="PS50948"/>
    </source>
</evidence>
<dbReference type="InterPro" id="IPR001480">
    <property type="entry name" value="Bulb-type_lectin_dom"/>
</dbReference>
<dbReference type="EMBL" id="JAYWIO010000008">
    <property type="protein sequence ID" value="KAK7243824.1"/>
    <property type="molecule type" value="Genomic_DNA"/>
</dbReference>
<gene>
    <name evidence="6" type="ORF">RIF29_38636</name>
</gene>
<dbReference type="Proteomes" id="UP001372338">
    <property type="component" value="Unassembled WGS sequence"/>
</dbReference>
<evidence type="ECO:0000259" key="4">
    <source>
        <dbReference type="PROSITE" id="PS50927"/>
    </source>
</evidence>
<feature type="domain" description="Apple" evidence="5">
    <location>
        <begin position="278"/>
        <end position="357"/>
    </location>
</feature>
<evidence type="ECO:0000313" key="7">
    <source>
        <dbReference type="Proteomes" id="UP001372338"/>
    </source>
</evidence>
<keyword evidence="7" id="KW-1185">Reference proteome</keyword>
<dbReference type="PANTHER" id="PTHR32444:SF183">
    <property type="entry name" value="APPLE DOMAIN-CONTAINING PROTEIN"/>
    <property type="match status" value="1"/>
</dbReference>
<dbReference type="Pfam" id="PF08276">
    <property type="entry name" value="PAN_2"/>
    <property type="match status" value="1"/>
</dbReference>
<dbReference type="PROSITE" id="PS50927">
    <property type="entry name" value="BULB_LECTIN"/>
    <property type="match status" value="1"/>
</dbReference>
<dbReference type="Gene3D" id="2.90.10.10">
    <property type="entry name" value="Bulb-type lectin domain"/>
    <property type="match status" value="1"/>
</dbReference>
<dbReference type="InterPro" id="IPR011009">
    <property type="entry name" value="Kinase-like_dom_sf"/>
</dbReference>
<name>A0AAN9HNY4_CROPI</name>
<protein>
    <submittedName>
        <fullName evidence="6">Uncharacterized protein</fullName>
    </submittedName>
</protein>
<keyword evidence="1" id="KW-0732">Signal</keyword>
<evidence type="ECO:0000313" key="6">
    <source>
        <dbReference type="EMBL" id="KAK7243824.1"/>
    </source>
</evidence>
<dbReference type="SUPFAM" id="SSF51110">
    <property type="entry name" value="alpha-D-mannose-specific plant lectins"/>
    <property type="match status" value="1"/>
</dbReference>
<dbReference type="InterPro" id="IPR036426">
    <property type="entry name" value="Bulb-type_lectin_dom_sf"/>
</dbReference>
<dbReference type="SUPFAM" id="SSF56112">
    <property type="entry name" value="Protein kinase-like (PK-like)"/>
    <property type="match status" value="1"/>
</dbReference>
<evidence type="ECO:0000256" key="3">
    <source>
        <dbReference type="ARBA" id="ARBA00023180"/>
    </source>
</evidence>
<reference evidence="6 7" key="1">
    <citation type="submission" date="2024-01" db="EMBL/GenBank/DDBJ databases">
        <title>The genomes of 5 underutilized Papilionoideae crops provide insights into root nodulation and disease resistanc.</title>
        <authorList>
            <person name="Yuan L."/>
        </authorList>
    </citation>
    <scope>NUCLEOTIDE SEQUENCE [LARGE SCALE GENOMIC DNA]</scope>
    <source>
        <strain evidence="6">ZHUSHIDOU_FW_LH</strain>
        <tissue evidence="6">Leaf</tissue>
    </source>
</reference>
<dbReference type="InterPro" id="IPR003609">
    <property type="entry name" value="Pan_app"/>
</dbReference>
<dbReference type="SMART" id="SM00108">
    <property type="entry name" value="B_lectin"/>
    <property type="match status" value="1"/>
</dbReference>
<dbReference type="PROSITE" id="PS50948">
    <property type="entry name" value="PAN"/>
    <property type="match status" value="1"/>
</dbReference>
<evidence type="ECO:0000256" key="1">
    <source>
        <dbReference type="ARBA" id="ARBA00022729"/>
    </source>
</evidence>
<organism evidence="6 7">
    <name type="scientific">Crotalaria pallida</name>
    <name type="common">Smooth rattlebox</name>
    <name type="synonym">Crotalaria striata</name>
    <dbReference type="NCBI Taxonomy" id="3830"/>
    <lineage>
        <taxon>Eukaryota</taxon>
        <taxon>Viridiplantae</taxon>
        <taxon>Streptophyta</taxon>
        <taxon>Embryophyta</taxon>
        <taxon>Tracheophyta</taxon>
        <taxon>Spermatophyta</taxon>
        <taxon>Magnoliopsida</taxon>
        <taxon>eudicotyledons</taxon>
        <taxon>Gunneridae</taxon>
        <taxon>Pentapetalae</taxon>
        <taxon>rosids</taxon>
        <taxon>fabids</taxon>
        <taxon>Fabales</taxon>
        <taxon>Fabaceae</taxon>
        <taxon>Papilionoideae</taxon>
        <taxon>50 kb inversion clade</taxon>
        <taxon>genistoids sensu lato</taxon>
        <taxon>core genistoids</taxon>
        <taxon>Crotalarieae</taxon>
        <taxon>Crotalaria</taxon>
    </lineage>
</organism>
<dbReference type="Pfam" id="PF01453">
    <property type="entry name" value="B_lectin"/>
    <property type="match status" value="1"/>
</dbReference>
<feature type="domain" description="Bulb-type lectin" evidence="4">
    <location>
        <begin position="12"/>
        <end position="132"/>
    </location>
</feature>
<comment type="caution">
    <text evidence="6">The sequence shown here is derived from an EMBL/GenBank/DDBJ whole genome shotgun (WGS) entry which is preliminary data.</text>
</comment>
<accession>A0AAN9HNY4</accession>
<dbReference type="AlphaFoldDB" id="A0AAN9HNY4"/>